<comment type="subcellular location">
    <subcellularLocation>
        <location evidence="10">Cell membrane</location>
        <topology evidence="10">Peripheral membrane protein</topology>
    </subcellularLocation>
    <subcellularLocation>
        <location evidence="2">Endomembrane system</location>
        <topology evidence="2">Peripheral membrane protein</topology>
    </subcellularLocation>
</comment>
<evidence type="ECO:0000256" key="6">
    <source>
        <dbReference type="ARBA" id="ARBA00023065"/>
    </source>
</evidence>
<reference evidence="13 14" key="1">
    <citation type="submission" date="2018-04" db="EMBL/GenBank/DDBJ databases">
        <title>Genomic Encyclopedia of Archaeal and Bacterial Type Strains, Phase II (KMG-II): from individual species to whole genera.</title>
        <authorList>
            <person name="Goeker M."/>
        </authorList>
    </citation>
    <scope>NUCLEOTIDE SEQUENCE [LARGE SCALE GENOMIC DNA]</scope>
    <source>
        <strain evidence="13 14">DSM 100434</strain>
    </source>
</reference>
<dbReference type="CDD" id="cd12152">
    <property type="entry name" value="F1-ATPase_delta"/>
    <property type="match status" value="1"/>
</dbReference>
<dbReference type="PANTHER" id="PTHR13822:SF10">
    <property type="entry name" value="ATP SYNTHASE EPSILON CHAIN, CHLOROPLASTIC"/>
    <property type="match status" value="1"/>
</dbReference>
<evidence type="ECO:0000259" key="12">
    <source>
        <dbReference type="Pfam" id="PF02823"/>
    </source>
</evidence>
<dbReference type="SUPFAM" id="SSF51344">
    <property type="entry name" value="Epsilon subunit of F1F0-ATP synthase N-terminal domain"/>
    <property type="match status" value="1"/>
</dbReference>
<dbReference type="InterPro" id="IPR001469">
    <property type="entry name" value="ATP_synth_F1_dsu/esu"/>
</dbReference>
<evidence type="ECO:0000256" key="1">
    <source>
        <dbReference type="ARBA" id="ARBA00003543"/>
    </source>
</evidence>
<evidence type="ECO:0000256" key="2">
    <source>
        <dbReference type="ARBA" id="ARBA00004184"/>
    </source>
</evidence>
<dbReference type="AlphaFoldDB" id="A0A2T5HTL3"/>
<dbReference type="HAMAP" id="MF_00530">
    <property type="entry name" value="ATP_synth_epsil_bac"/>
    <property type="match status" value="1"/>
</dbReference>
<keyword evidence="4 10" id="KW-0813">Transport</keyword>
<accession>A0A2T5HTL3</accession>
<evidence type="ECO:0000256" key="3">
    <source>
        <dbReference type="ARBA" id="ARBA00005712"/>
    </source>
</evidence>
<proteinExistence type="inferred from homology"/>
<keyword evidence="5 10" id="KW-0375">Hydrogen ion transport</keyword>
<keyword evidence="6 10" id="KW-0406">Ion transport</keyword>
<dbReference type="GO" id="GO:0012505">
    <property type="term" value="C:endomembrane system"/>
    <property type="evidence" value="ECO:0007669"/>
    <property type="project" value="UniProtKB-SubCell"/>
</dbReference>
<dbReference type="NCBIfam" id="NF009981">
    <property type="entry name" value="PRK13447.1"/>
    <property type="match status" value="1"/>
</dbReference>
<dbReference type="GO" id="GO:0005524">
    <property type="term" value="F:ATP binding"/>
    <property type="evidence" value="ECO:0007669"/>
    <property type="project" value="UniProtKB-UniRule"/>
</dbReference>
<dbReference type="InterPro" id="IPR036771">
    <property type="entry name" value="ATPsynth_dsu/esu_N"/>
</dbReference>
<dbReference type="Proteomes" id="UP000244077">
    <property type="component" value="Unassembled WGS sequence"/>
</dbReference>
<dbReference type="Pfam" id="PF02823">
    <property type="entry name" value="ATP-synt_DE_N"/>
    <property type="match status" value="1"/>
</dbReference>
<sequence length="153" mass="16387">MSGALQLTITTPMEVLVDHLPVLSVRAEDESGSFGILPGHTDVLTVLTASVVRWKTADGQAGFCAVGSGLLTVSGGNRVDIACRKAIPGDALDALEQEVRTFKQAETEADRQARVEQMRLHANAVRQMMRFLRPDRPGVLDHPPSVTPTGGET</sequence>
<dbReference type="PANTHER" id="PTHR13822">
    <property type="entry name" value="ATP SYNTHASE DELTA/EPSILON CHAIN"/>
    <property type="match status" value="1"/>
</dbReference>
<evidence type="ECO:0000256" key="10">
    <source>
        <dbReference type="HAMAP-Rule" id="MF_00530"/>
    </source>
</evidence>
<dbReference type="NCBIfam" id="TIGR03166">
    <property type="entry name" value="alt_F1F0_F1_eps"/>
    <property type="match status" value="1"/>
</dbReference>
<dbReference type="InterPro" id="IPR024037">
    <property type="entry name" value="Alt_ATP_synth_F1_esu"/>
</dbReference>
<keyword evidence="10" id="KW-1003">Cell membrane</keyword>
<evidence type="ECO:0000313" key="13">
    <source>
        <dbReference type="EMBL" id="PTQ74901.1"/>
    </source>
</evidence>
<evidence type="ECO:0000256" key="4">
    <source>
        <dbReference type="ARBA" id="ARBA00022448"/>
    </source>
</evidence>
<name>A0A2T5HTL3_9RHOB</name>
<keyword evidence="9 10" id="KW-0066">ATP synthesis</keyword>
<feature type="domain" description="ATP synthase F1 complex delta/epsilon subunit N-terminal" evidence="12">
    <location>
        <begin position="5"/>
        <end position="86"/>
    </location>
</feature>
<keyword evidence="7 10" id="KW-0472">Membrane</keyword>
<dbReference type="GO" id="GO:0045259">
    <property type="term" value="C:proton-transporting ATP synthase complex"/>
    <property type="evidence" value="ECO:0007669"/>
    <property type="project" value="UniProtKB-KW"/>
</dbReference>
<comment type="caution">
    <text evidence="13">The sequence shown here is derived from an EMBL/GenBank/DDBJ whole genome shotgun (WGS) entry which is preliminary data.</text>
</comment>
<dbReference type="GO" id="GO:0005886">
    <property type="term" value="C:plasma membrane"/>
    <property type="evidence" value="ECO:0007669"/>
    <property type="project" value="UniProtKB-SubCell"/>
</dbReference>
<keyword evidence="14" id="KW-1185">Reference proteome</keyword>
<evidence type="ECO:0000256" key="7">
    <source>
        <dbReference type="ARBA" id="ARBA00023136"/>
    </source>
</evidence>
<feature type="region of interest" description="Disordered" evidence="11">
    <location>
        <begin position="134"/>
        <end position="153"/>
    </location>
</feature>
<dbReference type="EMBL" id="QAOH01000003">
    <property type="protein sequence ID" value="PTQ74901.1"/>
    <property type="molecule type" value="Genomic_DNA"/>
</dbReference>
<comment type="subunit">
    <text evidence="10">F-type ATPases have 2 components, CF(1) - the catalytic core - and CF(0) - the membrane proton channel. CF(1) has five subunits: alpha(3), beta(3), gamma(1), delta(1), epsilon(1). CF(0) has three main subunits: a, b and c.</text>
</comment>
<dbReference type="OrthoDB" id="272739at2"/>
<dbReference type="GO" id="GO:0046933">
    <property type="term" value="F:proton-transporting ATP synthase activity, rotational mechanism"/>
    <property type="evidence" value="ECO:0007669"/>
    <property type="project" value="UniProtKB-UniRule"/>
</dbReference>
<evidence type="ECO:0000256" key="11">
    <source>
        <dbReference type="SAM" id="MobiDB-lite"/>
    </source>
</evidence>
<dbReference type="InterPro" id="IPR020546">
    <property type="entry name" value="ATP_synth_F1_dsu/esu_N"/>
</dbReference>
<evidence type="ECO:0000256" key="9">
    <source>
        <dbReference type="ARBA" id="ARBA00023310"/>
    </source>
</evidence>
<comment type="similarity">
    <text evidence="3 10">Belongs to the ATPase epsilon chain family.</text>
</comment>
<dbReference type="Gene3D" id="2.60.15.10">
    <property type="entry name" value="F0F1 ATP synthase delta/epsilon subunit, N-terminal"/>
    <property type="match status" value="1"/>
</dbReference>
<evidence type="ECO:0000313" key="14">
    <source>
        <dbReference type="Proteomes" id="UP000244077"/>
    </source>
</evidence>
<dbReference type="RefSeq" id="WP_107815563.1">
    <property type="nucleotide sequence ID" value="NZ_QAOH01000003.1"/>
</dbReference>
<gene>
    <name evidence="10" type="primary">atpC</name>
    <name evidence="13" type="ORF">C8N42_103192</name>
</gene>
<evidence type="ECO:0000256" key="5">
    <source>
        <dbReference type="ARBA" id="ARBA00022781"/>
    </source>
</evidence>
<protein>
    <recommendedName>
        <fullName evidence="10">ATP synthase epsilon chain</fullName>
    </recommendedName>
    <alternativeName>
        <fullName evidence="10">ATP synthase F1 sector epsilon subunit</fullName>
    </alternativeName>
    <alternativeName>
        <fullName evidence="10">F-ATPase epsilon subunit</fullName>
    </alternativeName>
</protein>
<comment type="function">
    <text evidence="1 10">Produces ATP from ADP in the presence of a proton gradient across the membrane.</text>
</comment>
<evidence type="ECO:0000256" key="8">
    <source>
        <dbReference type="ARBA" id="ARBA00023196"/>
    </source>
</evidence>
<organism evidence="13 14">
    <name type="scientific">Celeribacter persicus</name>
    <dbReference type="NCBI Taxonomy" id="1651082"/>
    <lineage>
        <taxon>Bacteria</taxon>
        <taxon>Pseudomonadati</taxon>
        <taxon>Pseudomonadota</taxon>
        <taxon>Alphaproteobacteria</taxon>
        <taxon>Rhodobacterales</taxon>
        <taxon>Roseobacteraceae</taxon>
        <taxon>Celeribacter</taxon>
    </lineage>
</organism>
<keyword evidence="8 10" id="KW-0139">CF(1)</keyword>